<evidence type="ECO:0000256" key="3">
    <source>
        <dbReference type="ARBA" id="ARBA00023163"/>
    </source>
</evidence>
<dbReference type="SUPFAM" id="SSF48008">
    <property type="entry name" value="GntR ligand-binding domain-like"/>
    <property type="match status" value="1"/>
</dbReference>
<organism evidence="5 6">
    <name type="scientific">Albibacterium profundi</name>
    <dbReference type="NCBI Taxonomy" id="3134906"/>
    <lineage>
        <taxon>Bacteria</taxon>
        <taxon>Pseudomonadati</taxon>
        <taxon>Bacteroidota</taxon>
        <taxon>Sphingobacteriia</taxon>
        <taxon>Sphingobacteriales</taxon>
        <taxon>Sphingobacteriaceae</taxon>
        <taxon>Albibacterium</taxon>
    </lineage>
</organism>
<dbReference type="Pfam" id="PF07729">
    <property type="entry name" value="FCD"/>
    <property type="match status" value="1"/>
</dbReference>
<dbReference type="Gene3D" id="1.10.10.10">
    <property type="entry name" value="Winged helix-like DNA-binding domain superfamily/Winged helix DNA-binding domain"/>
    <property type="match status" value="1"/>
</dbReference>
<dbReference type="SUPFAM" id="SSF46785">
    <property type="entry name" value="Winged helix' DNA-binding domain"/>
    <property type="match status" value="1"/>
</dbReference>
<keyword evidence="6" id="KW-1185">Reference proteome</keyword>
<dbReference type="SMART" id="SM00345">
    <property type="entry name" value="HTH_GNTR"/>
    <property type="match status" value="1"/>
</dbReference>
<proteinExistence type="predicted"/>
<gene>
    <name evidence="5" type="ORF">WKR92_12980</name>
</gene>
<keyword evidence="1" id="KW-0805">Transcription regulation</keyword>
<comment type="caution">
    <text evidence="5">The sequence shown here is derived from an EMBL/GenBank/DDBJ whole genome shotgun (WGS) entry which is preliminary data.</text>
</comment>
<dbReference type="Proteomes" id="UP001580928">
    <property type="component" value="Unassembled WGS sequence"/>
</dbReference>
<dbReference type="PANTHER" id="PTHR43537">
    <property type="entry name" value="TRANSCRIPTIONAL REGULATOR, GNTR FAMILY"/>
    <property type="match status" value="1"/>
</dbReference>
<sequence length="239" mass="27262">MRDSLKEIDNKSLVDRVEKQLIDLFISKKVNMGDPIPKEVELAEILGVSRTVIREALLRLRMIGLIDSKKKRGAVLTNPDLMSLLKKGLYPTVLSNETLRDMFEMRLVLEVGMADLLFKHITNEDIQKLEEIVANEPELPDRTIFSIEHEVAFHSTLYDISKNKTLKEFQQMLLPVFEYVQSSGLLESVTAGDKFTSHQDLVEILKTGDAEQFRNGMRSHLDSHYHRIGIPADAEKLST</sequence>
<evidence type="ECO:0000256" key="2">
    <source>
        <dbReference type="ARBA" id="ARBA00023125"/>
    </source>
</evidence>
<dbReference type="PANTHER" id="PTHR43537:SF5">
    <property type="entry name" value="UXU OPERON TRANSCRIPTIONAL REGULATOR"/>
    <property type="match status" value="1"/>
</dbReference>
<dbReference type="EMBL" id="JBBVGT010000003">
    <property type="protein sequence ID" value="MFB5946740.1"/>
    <property type="molecule type" value="Genomic_DNA"/>
</dbReference>
<dbReference type="InterPro" id="IPR036388">
    <property type="entry name" value="WH-like_DNA-bd_sf"/>
</dbReference>
<protein>
    <submittedName>
        <fullName evidence="5">FCD domain-containing protein</fullName>
    </submittedName>
</protein>
<dbReference type="InterPro" id="IPR011711">
    <property type="entry name" value="GntR_C"/>
</dbReference>
<dbReference type="Pfam" id="PF00392">
    <property type="entry name" value="GntR"/>
    <property type="match status" value="1"/>
</dbReference>
<feature type="domain" description="HTH gntR-type" evidence="4">
    <location>
        <begin position="11"/>
        <end position="79"/>
    </location>
</feature>
<dbReference type="InterPro" id="IPR000524">
    <property type="entry name" value="Tscrpt_reg_HTH_GntR"/>
</dbReference>
<dbReference type="Gene3D" id="1.20.120.530">
    <property type="entry name" value="GntR ligand-binding domain-like"/>
    <property type="match status" value="1"/>
</dbReference>
<dbReference type="CDD" id="cd07377">
    <property type="entry name" value="WHTH_GntR"/>
    <property type="match status" value="1"/>
</dbReference>
<evidence type="ECO:0000259" key="4">
    <source>
        <dbReference type="PROSITE" id="PS50949"/>
    </source>
</evidence>
<name>A0ABV5CH72_9SPHI</name>
<dbReference type="PRINTS" id="PR00035">
    <property type="entry name" value="HTHGNTR"/>
</dbReference>
<dbReference type="PROSITE" id="PS50949">
    <property type="entry name" value="HTH_GNTR"/>
    <property type="match status" value="1"/>
</dbReference>
<reference evidence="5 6" key="1">
    <citation type="submission" date="2024-04" db="EMBL/GenBank/DDBJ databases">
        <title>Albibacterium profundi sp. nov., isolated from sediment of the Challenger Deep of Mariana Trench.</title>
        <authorList>
            <person name="Wang Y."/>
        </authorList>
    </citation>
    <scope>NUCLEOTIDE SEQUENCE [LARGE SCALE GENOMIC DNA]</scope>
    <source>
        <strain evidence="5 6">RHL897</strain>
    </source>
</reference>
<keyword evidence="3" id="KW-0804">Transcription</keyword>
<evidence type="ECO:0000313" key="6">
    <source>
        <dbReference type="Proteomes" id="UP001580928"/>
    </source>
</evidence>
<dbReference type="InterPro" id="IPR008920">
    <property type="entry name" value="TF_FadR/GntR_C"/>
</dbReference>
<accession>A0ABV5CH72</accession>
<keyword evidence="2" id="KW-0238">DNA-binding</keyword>
<evidence type="ECO:0000256" key="1">
    <source>
        <dbReference type="ARBA" id="ARBA00023015"/>
    </source>
</evidence>
<dbReference type="RefSeq" id="WP_375558269.1">
    <property type="nucleotide sequence ID" value="NZ_JBBVGT010000003.1"/>
</dbReference>
<dbReference type="InterPro" id="IPR036390">
    <property type="entry name" value="WH_DNA-bd_sf"/>
</dbReference>
<dbReference type="SMART" id="SM00895">
    <property type="entry name" value="FCD"/>
    <property type="match status" value="1"/>
</dbReference>
<evidence type="ECO:0000313" key="5">
    <source>
        <dbReference type="EMBL" id="MFB5946740.1"/>
    </source>
</evidence>